<name>D1CSX6_RHIFR</name>
<sequence length="175" mass="19749">LLCVDEPCFPVGSPDVVRQLSKATREFGTVTLLHDTAPWDGASKPDEEWAIWLKENPAPWLNELKRRDLHFNLAQLAYRAAMDGIGLAIGRARLVNRHLYSGKLERLPNAKSSQFSITVQTAGSAVPAKLNVSWNGFAMNWKKIYMWVRFEGRIKNPTPICYSAADPHLTPRLKH</sequence>
<accession>D1CSX6</accession>
<feature type="non-terminal residue" evidence="1">
    <location>
        <position position="1"/>
    </location>
</feature>
<proteinExistence type="predicted"/>
<dbReference type="AlphaFoldDB" id="D1CSX6"/>
<dbReference type="Gene3D" id="3.40.190.10">
    <property type="entry name" value="Periplasmic binding protein-like II"/>
    <property type="match status" value="1"/>
</dbReference>
<organism evidence="1">
    <name type="scientific">Rhizobium fredii</name>
    <name type="common">Sinorhizobium fredii</name>
    <dbReference type="NCBI Taxonomy" id="380"/>
    <lineage>
        <taxon>Bacteria</taxon>
        <taxon>Pseudomonadati</taxon>
        <taxon>Pseudomonadota</taxon>
        <taxon>Alphaproteobacteria</taxon>
        <taxon>Hyphomicrobiales</taxon>
        <taxon>Rhizobiaceae</taxon>
        <taxon>Sinorhizobium/Ensifer group</taxon>
        <taxon>Sinorhizobium</taxon>
    </lineage>
</organism>
<evidence type="ECO:0000313" key="1">
    <source>
        <dbReference type="EMBL" id="ABD74930.1"/>
    </source>
</evidence>
<reference evidence="1" key="1">
    <citation type="submission" date="2006-02" db="EMBL/GenBank/DDBJ databases">
        <title>Sampling the accessory genome of the Sinorhizobium genus by suppressive subtractive hybridization.</title>
        <authorList>
            <person name="Moulin L."/>
            <person name="Ghazoui Z."/>
            <person name="Young P."/>
        </authorList>
    </citation>
    <scope>NUCLEOTIDE SEQUENCE</scope>
    <source>
        <strain evidence="1">LMG6217</strain>
    </source>
</reference>
<feature type="non-terminal residue" evidence="1">
    <location>
        <position position="175"/>
    </location>
</feature>
<protein>
    <submittedName>
        <fullName evidence="1">Transcriptional regulator</fullName>
    </submittedName>
</protein>
<dbReference type="EMBL" id="DQ403427">
    <property type="protein sequence ID" value="ABD74930.1"/>
    <property type="molecule type" value="Genomic_DNA"/>
</dbReference>